<feature type="transmembrane region" description="Helical" evidence="1">
    <location>
        <begin position="45"/>
        <end position="67"/>
    </location>
</feature>
<reference evidence="3" key="1">
    <citation type="journal article" date="2019" name="Int. J. Syst. Evol. Microbiol.">
        <title>The Global Catalogue of Microorganisms (GCM) 10K type strain sequencing project: providing services to taxonomists for standard genome sequencing and annotation.</title>
        <authorList>
            <consortium name="The Broad Institute Genomics Platform"/>
            <consortium name="The Broad Institute Genome Sequencing Center for Infectious Disease"/>
            <person name="Wu L."/>
            <person name="Ma J."/>
        </authorList>
    </citation>
    <scope>NUCLEOTIDE SEQUENCE [LARGE SCALE GENOMIC DNA]</scope>
    <source>
        <strain evidence="3">JCM 19173</strain>
    </source>
</reference>
<evidence type="ECO:0000313" key="3">
    <source>
        <dbReference type="Proteomes" id="UP000604341"/>
    </source>
</evidence>
<accession>A0ABQ2FP12</accession>
<comment type="caution">
    <text evidence="2">The sequence shown here is derived from an EMBL/GenBank/DDBJ whole genome shotgun (WGS) entry which is preliminary data.</text>
</comment>
<dbReference type="RefSeq" id="WP_189070235.1">
    <property type="nucleotide sequence ID" value="NZ_BMPE01000015.1"/>
</dbReference>
<gene>
    <name evidence="2" type="ORF">GCM10010844_34660</name>
</gene>
<keyword evidence="3" id="KW-1185">Reference proteome</keyword>
<proteinExistence type="predicted"/>
<sequence>MTRATLRLFRRPLEAVTGYLIALPVTVLLSSLVPFASLVCPSPATVVLALSALAAVVGVLLAWCAPAHQRLDRARLSPALLLLLLAAFSGNGTAALLGAAAWSAALALTVPFRRALPLALAVTQVAVGILSTLPGATPVTLFAVAATTLLTGFAPRRTRSAVQDALRPVAWTRLGLTPTARVLPLLG</sequence>
<keyword evidence="1" id="KW-1133">Transmembrane helix</keyword>
<feature type="transmembrane region" description="Helical" evidence="1">
    <location>
        <begin position="79"/>
        <end position="105"/>
    </location>
</feature>
<evidence type="ECO:0000256" key="1">
    <source>
        <dbReference type="SAM" id="Phobius"/>
    </source>
</evidence>
<keyword evidence="1" id="KW-0812">Transmembrane</keyword>
<name>A0ABQ2FP12_9DEIO</name>
<protein>
    <recommendedName>
        <fullName evidence="4">Integral membrane protein</fullName>
    </recommendedName>
</protein>
<dbReference type="Proteomes" id="UP000604341">
    <property type="component" value="Unassembled WGS sequence"/>
</dbReference>
<feature type="transmembrane region" description="Helical" evidence="1">
    <location>
        <begin position="12"/>
        <end position="33"/>
    </location>
</feature>
<keyword evidence="1" id="KW-0472">Membrane</keyword>
<organism evidence="2 3">
    <name type="scientific">Deinococcus radiotolerans</name>
    <dbReference type="NCBI Taxonomy" id="1309407"/>
    <lineage>
        <taxon>Bacteria</taxon>
        <taxon>Thermotogati</taxon>
        <taxon>Deinococcota</taxon>
        <taxon>Deinococci</taxon>
        <taxon>Deinococcales</taxon>
        <taxon>Deinococcaceae</taxon>
        <taxon>Deinococcus</taxon>
    </lineage>
</organism>
<evidence type="ECO:0008006" key="4">
    <source>
        <dbReference type="Google" id="ProtNLM"/>
    </source>
</evidence>
<dbReference type="EMBL" id="BMPE01000015">
    <property type="protein sequence ID" value="GGL12966.1"/>
    <property type="molecule type" value="Genomic_DNA"/>
</dbReference>
<feature type="transmembrane region" description="Helical" evidence="1">
    <location>
        <begin position="125"/>
        <end position="150"/>
    </location>
</feature>
<evidence type="ECO:0000313" key="2">
    <source>
        <dbReference type="EMBL" id="GGL12966.1"/>
    </source>
</evidence>